<dbReference type="AlphaFoldDB" id="C2EUK4"/>
<dbReference type="InterPro" id="IPR003180">
    <property type="entry name" value="MPG"/>
</dbReference>
<dbReference type="InterPro" id="IPR036995">
    <property type="entry name" value="MPG_sf"/>
</dbReference>
<name>C2EUK4_9LACO</name>
<dbReference type="GO" id="GO:0003677">
    <property type="term" value="F:DNA binding"/>
    <property type="evidence" value="ECO:0007669"/>
    <property type="project" value="InterPro"/>
</dbReference>
<keyword evidence="2 5" id="KW-0227">DNA damage</keyword>
<dbReference type="GO" id="GO:0006284">
    <property type="term" value="P:base-excision repair"/>
    <property type="evidence" value="ECO:0007669"/>
    <property type="project" value="InterPro"/>
</dbReference>
<evidence type="ECO:0000256" key="2">
    <source>
        <dbReference type="ARBA" id="ARBA00022763"/>
    </source>
</evidence>
<dbReference type="Pfam" id="PF02245">
    <property type="entry name" value="Pur_DNA_glyco"/>
    <property type="match status" value="1"/>
</dbReference>
<dbReference type="HOGENOM" id="CLU_060471_2_0_9"/>
<dbReference type="SUPFAM" id="SSF50486">
    <property type="entry name" value="FMT C-terminal domain-like"/>
    <property type="match status" value="1"/>
</dbReference>
<dbReference type="EC" id="3.2.2.-" evidence="5"/>
<evidence type="ECO:0000256" key="5">
    <source>
        <dbReference type="HAMAP-Rule" id="MF_00527"/>
    </source>
</evidence>
<sequence>MNPLLISDTFRIVQVEEESRMLTKYQRFFTGRPTEEIARSLLGKLITYTSVDGSKTGGLIVETEAYLGESDSASHAYNGRRTNYSESLYGNPGNIYLYQIRGHYCFDVVVQDAEEPQGVLIRGLEPTVNQKQMTINRGMSGFNLSNGPAKLVQALGIHSRELDGHPLETSPLTIELTAGRKPREITTTSRIGVNLKGKDGRKPYRFYVKGNPYVSGLRKREMNLDNHGWEE</sequence>
<evidence type="ECO:0000256" key="4">
    <source>
        <dbReference type="ARBA" id="ARBA00023204"/>
    </source>
</evidence>
<keyword evidence="4 5" id="KW-0234">DNA repair</keyword>
<dbReference type="GO" id="GO:0003905">
    <property type="term" value="F:alkylbase DNA N-glycosylase activity"/>
    <property type="evidence" value="ECO:0007669"/>
    <property type="project" value="InterPro"/>
</dbReference>
<keyword evidence="6" id="KW-0326">Glycosidase</keyword>
<comment type="similarity">
    <text evidence="1 5">Belongs to the DNA glycosylase MPG family.</text>
</comment>
<gene>
    <name evidence="6" type="primary">mag</name>
    <name evidence="6" type="ORF">HMPREF0549_1140</name>
</gene>
<protein>
    <recommendedName>
        <fullName evidence="5">Putative 3-methyladenine DNA glycosylase</fullName>
        <ecNumber evidence="5">3.2.2.-</ecNumber>
    </recommendedName>
</protein>
<dbReference type="STRING" id="1423814.HMPREF0549_1140"/>
<dbReference type="eggNOG" id="COG2094">
    <property type="taxonomic scope" value="Bacteria"/>
</dbReference>
<organism evidence="6 7">
    <name type="scientific">Limosilactobacillus vaginalis DSM 5837 = ATCC 49540</name>
    <dbReference type="NCBI Taxonomy" id="1423814"/>
    <lineage>
        <taxon>Bacteria</taxon>
        <taxon>Bacillati</taxon>
        <taxon>Bacillota</taxon>
        <taxon>Bacilli</taxon>
        <taxon>Lactobacillales</taxon>
        <taxon>Lactobacillaceae</taxon>
        <taxon>Limosilactobacillus</taxon>
    </lineage>
</organism>
<evidence type="ECO:0000313" key="6">
    <source>
        <dbReference type="EMBL" id="EEJ40437.1"/>
    </source>
</evidence>
<accession>C2EUK4</accession>
<keyword evidence="3 5" id="KW-0378">Hydrolase</keyword>
<dbReference type="Gene3D" id="3.10.300.10">
    <property type="entry name" value="Methylpurine-DNA glycosylase (MPG)"/>
    <property type="match status" value="1"/>
</dbReference>
<evidence type="ECO:0000313" key="7">
    <source>
        <dbReference type="Proteomes" id="UP000004483"/>
    </source>
</evidence>
<dbReference type="HAMAP" id="MF_00527">
    <property type="entry name" value="3MGH"/>
    <property type="match status" value="1"/>
</dbReference>
<dbReference type="InterPro" id="IPR011034">
    <property type="entry name" value="Formyl_transferase-like_C_sf"/>
</dbReference>
<evidence type="ECO:0000256" key="1">
    <source>
        <dbReference type="ARBA" id="ARBA00009232"/>
    </source>
</evidence>
<evidence type="ECO:0000256" key="3">
    <source>
        <dbReference type="ARBA" id="ARBA00022801"/>
    </source>
</evidence>
<dbReference type="CDD" id="cd00540">
    <property type="entry name" value="AAG"/>
    <property type="match status" value="1"/>
</dbReference>
<reference evidence="6 7" key="1">
    <citation type="submission" date="2009-01" db="EMBL/GenBank/DDBJ databases">
        <authorList>
            <person name="Qin X."/>
            <person name="Bachman B."/>
            <person name="Battles P."/>
            <person name="Bell A."/>
            <person name="Bess C."/>
            <person name="Bickham C."/>
            <person name="Chaboub L."/>
            <person name="Chen D."/>
            <person name="Coyle M."/>
            <person name="Deiros D.R."/>
            <person name="Dinh H."/>
            <person name="Forbes L."/>
            <person name="Fowler G."/>
            <person name="Francisco L."/>
            <person name="Fu Q."/>
            <person name="Gubbala S."/>
            <person name="Hale W."/>
            <person name="Han Y."/>
            <person name="Hemphill L."/>
            <person name="Highlander S.K."/>
            <person name="Hirani K."/>
            <person name="Hogues M."/>
            <person name="Jackson L."/>
            <person name="Jakkamsetti A."/>
            <person name="Javaid M."/>
            <person name="Jiang H."/>
            <person name="Korchina V."/>
            <person name="Kovar C."/>
            <person name="Lara F."/>
            <person name="Lee S."/>
            <person name="Mata R."/>
            <person name="Mathew T."/>
            <person name="Moen C."/>
            <person name="Morales K."/>
            <person name="Munidasa M."/>
            <person name="Nazareth L."/>
            <person name="Ngo R."/>
            <person name="Nguyen L."/>
            <person name="Okwuonu G."/>
            <person name="Ongeri F."/>
            <person name="Patil S."/>
            <person name="Petrosino J."/>
            <person name="Pham C."/>
            <person name="Pham P."/>
            <person name="Pu L.-L."/>
            <person name="Puazo M."/>
            <person name="Raj R."/>
            <person name="Reid J."/>
            <person name="Rouhana J."/>
            <person name="Saada N."/>
            <person name="Shang Y."/>
            <person name="Simmons D."/>
            <person name="Thornton R."/>
            <person name="Warren J."/>
            <person name="Weissenberger G."/>
            <person name="Zhang J."/>
            <person name="Zhang L."/>
            <person name="Zhou C."/>
            <person name="Zhu D."/>
            <person name="Muzny D."/>
            <person name="Worley K."/>
            <person name="Gibbs R."/>
        </authorList>
    </citation>
    <scope>NUCLEOTIDE SEQUENCE [LARGE SCALE GENOMIC DNA]</scope>
    <source>
        <strain evidence="6 7">ATCC 49540</strain>
    </source>
</reference>
<dbReference type="EMBL" id="ACGV01000130">
    <property type="protein sequence ID" value="EEJ40437.1"/>
    <property type="molecule type" value="Genomic_DNA"/>
</dbReference>
<dbReference type="Proteomes" id="UP000004483">
    <property type="component" value="Unassembled WGS sequence"/>
</dbReference>
<proteinExistence type="inferred from homology"/>
<comment type="caution">
    <text evidence="6">The sequence shown here is derived from an EMBL/GenBank/DDBJ whole genome shotgun (WGS) entry which is preliminary data.</text>
</comment>
<dbReference type="PANTHER" id="PTHR10429:SF0">
    <property type="entry name" value="DNA-3-METHYLADENINE GLYCOSYLASE"/>
    <property type="match status" value="1"/>
</dbReference>
<dbReference type="PANTHER" id="PTHR10429">
    <property type="entry name" value="DNA-3-METHYLADENINE GLYCOSYLASE"/>
    <property type="match status" value="1"/>
</dbReference>
<dbReference type="NCBIfam" id="TIGR00567">
    <property type="entry name" value="3mg"/>
    <property type="match status" value="1"/>
</dbReference>